<dbReference type="EMBL" id="JBJUIK010000005">
    <property type="protein sequence ID" value="KAL3527873.1"/>
    <property type="molecule type" value="Genomic_DNA"/>
</dbReference>
<protein>
    <submittedName>
        <fullName evidence="1">Uncharacterized protein</fullName>
    </submittedName>
</protein>
<evidence type="ECO:0000313" key="2">
    <source>
        <dbReference type="Proteomes" id="UP001630127"/>
    </source>
</evidence>
<dbReference type="Proteomes" id="UP001630127">
    <property type="component" value="Unassembled WGS sequence"/>
</dbReference>
<sequence length="173" mass="19207">MDKGKGKKVQVQQVYQKKSLAQPQVNNANHVTVEKLQIVASSSSTKENNPIQEEEEARVPRVNPIQAEASPSLVIVGTPSVLIKEVQTQEVISQIPALNQNQISNLNEEVEIFVEEVERNEAYAKVQMQEVLPIFNEKNQISNLKEVAQESAVKVGALNVFNSTNDSTLMQEV</sequence>
<evidence type="ECO:0000313" key="1">
    <source>
        <dbReference type="EMBL" id="KAL3527873.1"/>
    </source>
</evidence>
<reference evidence="1 2" key="1">
    <citation type="submission" date="2024-11" db="EMBL/GenBank/DDBJ databases">
        <title>A near-complete genome assembly of Cinchona calisaya.</title>
        <authorList>
            <person name="Lian D.C."/>
            <person name="Zhao X.W."/>
            <person name="Wei L."/>
        </authorList>
    </citation>
    <scope>NUCLEOTIDE SEQUENCE [LARGE SCALE GENOMIC DNA]</scope>
    <source>
        <tissue evidence="1">Nenye</tissue>
    </source>
</reference>
<proteinExistence type="predicted"/>
<dbReference type="AlphaFoldDB" id="A0ABD3A9M7"/>
<comment type="caution">
    <text evidence="1">The sequence shown here is derived from an EMBL/GenBank/DDBJ whole genome shotgun (WGS) entry which is preliminary data.</text>
</comment>
<keyword evidence="2" id="KW-1185">Reference proteome</keyword>
<gene>
    <name evidence="1" type="ORF">ACH5RR_012529</name>
</gene>
<organism evidence="1 2">
    <name type="scientific">Cinchona calisaya</name>
    <dbReference type="NCBI Taxonomy" id="153742"/>
    <lineage>
        <taxon>Eukaryota</taxon>
        <taxon>Viridiplantae</taxon>
        <taxon>Streptophyta</taxon>
        <taxon>Embryophyta</taxon>
        <taxon>Tracheophyta</taxon>
        <taxon>Spermatophyta</taxon>
        <taxon>Magnoliopsida</taxon>
        <taxon>eudicotyledons</taxon>
        <taxon>Gunneridae</taxon>
        <taxon>Pentapetalae</taxon>
        <taxon>asterids</taxon>
        <taxon>lamiids</taxon>
        <taxon>Gentianales</taxon>
        <taxon>Rubiaceae</taxon>
        <taxon>Cinchonoideae</taxon>
        <taxon>Cinchoneae</taxon>
        <taxon>Cinchona</taxon>
    </lineage>
</organism>
<name>A0ABD3A9M7_9GENT</name>
<accession>A0ABD3A9M7</accession>